<dbReference type="EMBL" id="CAJVPM010001496">
    <property type="protein sequence ID" value="CAG8467884.1"/>
    <property type="molecule type" value="Genomic_DNA"/>
</dbReference>
<sequence length="244" mass="28011">MPLHATVIVIVATKENFNSLIQGLTKYQIMENDFKIICWKYFYLFNQPYTEFSDGDIVMFMSKFIVENLEQHFAVSHICVIVLKDPDLELTDFDFIFTNLNVIKDMQRGTSSVASNNYSDIDLITEDIESTTSRVQKRFCVMISRSSKQTTSSPPIINKFTTSFLTSVASVNTVPETVQIQKGNKKLSDLALSCFELTIIDDAQNEDVYAEDVLGDNNLEILHKQDVEKHKKKRNRRTPKKTKK</sequence>
<name>A0ACA9KF00_9GLOM</name>
<organism evidence="1 2">
    <name type="scientific">Scutellospora calospora</name>
    <dbReference type="NCBI Taxonomy" id="85575"/>
    <lineage>
        <taxon>Eukaryota</taxon>
        <taxon>Fungi</taxon>
        <taxon>Fungi incertae sedis</taxon>
        <taxon>Mucoromycota</taxon>
        <taxon>Glomeromycotina</taxon>
        <taxon>Glomeromycetes</taxon>
        <taxon>Diversisporales</taxon>
        <taxon>Gigasporaceae</taxon>
        <taxon>Scutellospora</taxon>
    </lineage>
</organism>
<proteinExistence type="predicted"/>
<evidence type="ECO:0000313" key="2">
    <source>
        <dbReference type="Proteomes" id="UP000789860"/>
    </source>
</evidence>
<evidence type="ECO:0000313" key="1">
    <source>
        <dbReference type="EMBL" id="CAG8467884.1"/>
    </source>
</evidence>
<dbReference type="Proteomes" id="UP000789860">
    <property type="component" value="Unassembled WGS sequence"/>
</dbReference>
<keyword evidence="2" id="KW-1185">Reference proteome</keyword>
<reference evidence="1" key="1">
    <citation type="submission" date="2021-06" db="EMBL/GenBank/DDBJ databases">
        <authorList>
            <person name="Kallberg Y."/>
            <person name="Tangrot J."/>
            <person name="Rosling A."/>
        </authorList>
    </citation>
    <scope>NUCLEOTIDE SEQUENCE</scope>
    <source>
        <strain evidence="1">AU212A</strain>
    </source>
</reference>
<accession>A0ACA9KF00</accession>
<gene>
    <name evidence="1" type="ORF">SCALOS_LOCUS1899</name>
</gene>
<protein>
    <submittedName>
        <fullName evidence="1">7055_t:CDS:1</fullName>
    </submittedName>
</protein>
<comment type="caution">
    <text evidence="1">The sequence shown here is derived from an EMBL/GenBank/DDBJ whole genome shotgun (WGS) entry which is preliminary data.</text>
</comment>